<comment type="catalytic activity">
    <reaction evidence="8 9">
        <text>a 6-O-methyl-2'-deoxyguanosine in DNA + L-cysteinyl-[protein] = S-methyl-L-cysteinyl-[protein] + a 2'-deoxyguanosine in DNA</text>
        <dbReference type="Rhea" id="RHEA:24000"/>
        <dbReference type="Rhea" id="RHEA-COMP:10131"/>
        <dbReference type="Rhea" id="RHEA-COMP:10132"/>
        <dbReference type="Rhea" id="RHEA-COMP:11367"/>
        <dbReference type="Rhea" id="RHEA-COMP:11368"/>
        <dbReference type="ChEBI" id="CHEBI:29950"/>
        <dbReference type="ChEBI" id="CHEBI:82612"/>
        <dbReference type="ChEBI" id="CHEBI:85445"/>
        <dbReference type="ChEBI" id="CHEBI:85448"/>
        <dbReference type="EC" id="2.1.1.63"/>
    </reaction>
</comment>
<dbReference type="GO" id="GO:0005737">
    <property type="term" value="C:cytoplasm"/>
    <property type="evidence" value="ECO:0007669"/>
    <property type="project" value="UniProtKB-SubCell"/>
</dbReference>
<name>A0A4Q9GNS5_9MICO</name>
<evidence type="ECO:0000256" key="5">
    <source>
        <dbReference type="ARBA" id="ARBA00022679"/>
    </source>
</evidence>
<dbReference type="GO" id="GO:0003908">
    <property type="term" value="F:methylated-DNA-[protein]-cysteine S-methyltransferase activity"/>
    <property type="evidence" value="ECO:0007669"/>
    <property type="project" value="UniProtKB-UniRule"/>
</dbReference>
<keyword evidence="6 9" id="KW-0227">DNA damage</keyword>
<evidence type="ECO:0000256" key="8">
    <source>
        <dbReference type="ARBA" id="ARBA00049348"/>
    </source>
</evidence>
<dbReference type="InterPro" id="IPR008332">
    <property type="entry name" value="MethylG_MeTrfase_N"/>
</dbReference>
<evidence type="ECO:0000259" key="11">
    <source>
        <dbReference type="Pfam" id="PF02870"/>
    </source>
</evidence>
<dbReference type="Gene3D" id="3.30.160.70">
    <property type="entry name" value="Methylated DNA-protein cysteine methyltransferase domain"/>
    <property type="match status" value="1"/>
</dbReference>
<dbReference type="CDD" id="cd06445">
    <property type="entry name" value="ATase"/>
    <property type="match status" value="1"/>
</dbReference>
<dbReference type="PANTHER" id="PTHR10815">
    <property type="entry name" value="METHYLATED-DNA--PROTEIN-CYSTEINE METHYLTRANSFERASE"/>
    <property type="match status" value="1"/>
</dbReference>
<comment type="similarity">
    <text evidence="2 9">Belongs to the MGMT family.</text>
</comment>
<evidence type="ECO:0000256" key="3">
    <source>
        <dbReference type="ARBA" id="ARBA00022490"/>
    </source>
</evidence>
<dbReference type="InterPro" id="IPR001497">
    <property type="entry name" value="MethylDNA_cys_MeTrfase_AS"/>
</dbReference>
<feature type="domain" description="Methylguanine DNA methyltransferase ribonuclease-like" evidence="11">
    <location>
        <begin position="18"/>
        <end position="80"/>
    </location>
</feature>
<evidence type="ECO:0000256" key="9">
    <source>
        <dbReference type="HAMAP-Rule" id="MF_00772"/>
    </source>
</evidence>
<organism evidence="12 13">
    <name type="scientific">Glaciihabitans arcticus</name>
    <dbReference type="NCBI Taxonomy" id="2668039"/>
    <lineage>
        <taxon>Bacteria</taxon>
        <taxon>Bacillati</taxon>
        <taxon>Actinomycetota</taxon>
        <taxon>Actinomycetes</taxon>
        <taxon>Micrococcales</taxon>
        <taxon>Microbacteriaceae</taxon>
        <taxon>Glaciihabitans</taxon>
    </lineage>
</organism>
<keyword evidence="5 9" id="KW-0808">Transferase</keyword>
<comment type="catalytic activity">
    <reaction evidence="1 9">
        <text>a 4-O-methyl-thymidine in DNA + L-cysteinyl-[protein] = a thymidine in DNA + S-methyl-L-cysteinyl-[protein]</text>
        <dbReference type="Rhea" id="RHEA:53428"/>
        <dbReference type="Rhea" id="RHEA-COMP:10131"/>
        <dbReference type="Rhea" id="RHEA-COMP:10132"/>
        <dbReference type="Rhea" id="RHEA-COMP:13555"/>
        <dbReference type="Rhea" id="RHEA-COMP:13556"/>
        <dbReference type="ChEBI" id="CHEBI:29950"/>
        <dbReference type="ChEBI" id="CHEBI:82612"/>
        <dbReference type="ChEBI" id="CHEBI:137386"/>
        <dbReference type="ChEBI" id="CHEBI:137387"/>
        <dbReference type="EC" id="2.1.1.63"/>
    </reaction>
</comment>
<dbReference type="InterPro" id="IPR036217">
    <property type="entry name" value="MethylDNA_cys_MeTrfase_DNAb"/>
</dbReference>
<comment type="subcellular location">
    <subcellularLocation>
        <location evidence="9">Cytoplasm</location>
    </subcellularLocation>
</comment>
<dbReference type="EC" id="2.1.1.63" evidence="9"/>
<evidence type="ECO:0000256" key="2">
    <source>
        <dbReference type="ARBA" id="ARBA00008711"/>
    </source>
</evidence>
<evidence type="ECO:0000256" key="7">
    <source>
        <dbReference type="ARBA" id="ARBA00023204"/>
    </source>
</evidence>
<keyword evidence="3 9" id="KW-0963">Cytoplasm</keyword>
<evidence type="ECO:0000256" key="1">
    <source>
        <dbReference type="ARBA" id="ARBA00001286"/>
    </source>
</evidence>
<dbReference type="InterPro" id="IPR023546">
    <property type="entry name" value="MGMT"/>
</dbReference>
<gene>
    <name evidence="12" type="ORF">EYE40_02335</name>
</gene>
<dbReference type="PROSITE" id="PS00374">
    <property type="entry name" value="MGMT"/>
    <property type="match status" value="1"/>
</dbReference>
<dbReference type="Proteomes" id="UP000294194">
    <property type="component" value="Unassembled WGS sequence"/>
</dbReference>
<dbReference type="InterPro" id="IPR014048">
    <property type="entry name" value="MethylDNA_cys_MeTrfase_DNA-bd"/>
</dbReference>
<dbReference type="SUPFAM" id="SSF46767">
    <property type="entry name" value="Methylated DNA-protein cysteine methyltransferase, C-terminal domain"/>
    <property type="match status" value="1"/>
</dbReference>
<comment type="caution">
    <text evidence="12">The sequence shown here is derived from an EMBL/GenBank/DDBJ whole genome shotgun (WGS) entry which is preliminary data.</text>
</comment>
<evidence type="ECO:0000313" key="13">
    <source>
        <dbReference type="Proteomes" id="UP000294194"/>
    </source>
</evidence>
<dbReference type="SUPFAM" id="SSF53155">
    <property type="entry name" value="Methylated DNA-protein cysteine methyltransferase domain"/>
    <property type="match status" value="1"/>
</dbReference>
<accession>A0A4Q9GNS5</accession>
<evidence type="ECO:0000256" key="6">
    <source>
        <dbReference type="ARBA" id="ARBA00022763"/>
    </source>
</evidence>
<sequence>MSTRTITTAAPAHLIRVDSPIGRIEVLANQTSIISLSIERDGTLPHDDLPENTSPVLEAAAVQLREYFAGERHDFDLPVTLVGTAFQQAVWQQLRELEFGEVASYGSVGFATGRPTAGRAVGGAVGANPIPIIVPCHRILASNNRITGYSGGNGIPTKVWLLDHEGIEHRV</sequence>
<feature type="active site" description="Nucleophile; methyl group acceptor" evidence="9">
    <location>
        <position position="136"/>
    </location>
</feature>
<reference evidence="13" key="1">
    <citation type="submission" date="2019-02" db="EMBL/GenBank/DDBJ databases">
        <title>Glaciihabitans arcticus sp. nov., a psychrotolerant bacterium isolated from polar soil.</title>
        <authorList>
            <person name="Dahal R.H."/>
        </authorList>
    </citation>
    <scope>NUCLEOTIDE SEQUENCE [LARGE SCALE GENOMIC DNA]</scope>
    <source>
        <strain evidence="13">RP-3-7</strain>
    </source>
</reference>
<dbReference type="PANTHER" id="PTHR10815:SF13">
    <property type="entry name" value="METHYLATED-DNA--PROTEIN-CYSTEINE METHYLTRANSFERASE"/>
    <property type="match status" value="1"/>
</dbReference>
<evidence type="ECO:0000313" key="12">
    <source>
        <dbReference type="EMBL" id="TBN56325.1"/>
    </source>
</evidence>
<dbReference type="InterPro" id="IPR036388">
    <property type="entry name" value="WH-like_DNA-bd_sf"/>
</dbReference>
<dbReference type="NCBIfam" id="TIGR00589">
    <property type="entry name" value="ogt"/>
    <property type="match status" value="1"/>
</dbReference>
<dbReference type="HAMAP" id="MF_00772">
    <property type="entry name" value="OGT"/>
    <property type="match status" value="1"/>
</dbReference>
<dbReference type="Gene3D" id="1.10.10.10">
    <property type="entry name" value="Winged helix-like DNA-binding domain superfamily/Winged helix DNA-binding domain"/>
    <property type="match status" value="1"/>
</dbReference>
<dbReference type="GO" id="GO:0006307">
    <property type="term" value="P:DNA alkylation repair"/>
    <property type="evidence" value="ECO:0007669"/>
    <property type="project" value="UniProtKB-UniRule"/>
</dbReference>
<evidence type="ECO:0000259" key="10">
    <source>
        <dbReference type="Pfam" id="PF01035"/>
    </source>
</evidence>
<comment type="miscellaneous">
    <text evidence="9">This enzyme catalyzes only one turnover and therefore is not strictly catalytic. According to one definition, an enzyme is a biocatalyst that acts repeatedly and over many reaction cycles.</text>
</comment>
<keyword evidence="7 9" id="KW-0234">DNA repair</keyword>
<keyword evidence="4 9" id="KW-0489">Methyltransferase</keyword>
<feature type="domain" description="Methylated-DNA-[protein]-cysteine S-methyltransferase DNA binding" evidence="10">
    <location>
        <begin position="85"/>
        <end position="167"/>
    </location>
</feature>
<proteinExistence type="inferred from homology"/>
<keyword evidence="13" id="KW-1185">Reference proteome</keyword>
<dbReference type="FunFam" id="1.10.10.10:FF:000214">
    <property type="entry name" value="Methylated-DNA--protein-cysteine methyltransferase"/>
    <property type="match status" value="1"/>
</dbReference>
<dbReference type="GO" id="GO:0032259">
    <property type="term" value="P:methylation"/>
    <property type="evidence" value="ECO:0007669"/>
    <property type="project" value="UniProtKB-KW"/>
</dbReference>
<dbReference type="EMBL" id="SISG01000001">
    <property type="protein sequence ID" value="TBN56325.1"/>
    <property type="molecule type" value="Genomic_DNA"/>
</dbReference>
<protein>
    <recommendedName>
        <fullName evidence="9">Methylated-DNA--protein-cysteine methyltransferase</fullName>
        <ecNumber evidence="9">2.1.1.63</ecNumber>
    </recommendedName>
    <alternativeName>
        <fullName evidence="9">6-O-methylguanine-DNA methyltransferase</fullName>
        <shortName evidence="9">MGMT</shortName>
    </alternativeName>
    <alternativeName>
        <fullName evidence="9">O-6-methylguanine-DNA-alkyltransferase</fullName>
    </alternativeName>
</protein>
<evidence type="ECO:0000256" key="4">
    <source>
        <dbReference type="ARBA" id="ARBA00022603"/>
    </source>
</evidence>
<dbReference type="AlphaFoldDB" id="A0A4Q9GNS5"/>
<dbReference type="Pfam" id="PF02870">
    <property type="entry name" value="Methyltransf_1N"/>
    <property type="match status" value="1"/>
</dbReference>
<dbReference type="InterPro" id="IPR036631">
    <property type="entry name" value="MGMT_N_sf"/>
</dbReference>
<comment type="function">
    <text evidence="9">Involved in the cellular defense against the biological effects of O6-methylguanine (O6-MeG) and O4-methylthymine (O4-MeT) in DNA. Repairs the methylated nucleobase in DNA by stoichiometrically transferring the methyl group to a cysteine residue in the enzyme. This is a suicide reaction: the enzyme is irreversibly inactivated.</text>
</comment>
<dbReference type="RefSeq" id="WP_130980435.1">
    <property type="nucleotide sequence ID" value="NZ_SISG01000001.1"/>
</dbReference>
<dbReference type="Pfam" id="PF01035">
    <property type="entry name" value="DNA_binding_1"/>
    <property type="match status" value="1"/>
</dbReference>